<evidence type="ECO:0008006" key="12">
    <source>
        <dbReference type="Google" id="ProtNLM"/>
    </source>
</evidence>
<dbReference type="InterPro" id="IPR000571">
    <property type="entry name" value="Znf_CCCH"/>
</dbReference>
<dbReference type="PROSITE" id="PS50103">
    <property type="entry name" value="ZF_C3H1"/>
    <property type="match status" value="1"/>
</dbReference>
<feature type="compositionally biased region" description="Low complexity" evidence="6">
    <location>
        <begin position="591"/>
        <end position="629"/>
    </location>
</feature>
<keyword evidence="1 4" id="KW-0479">Metal-binding</keyword>
<dbReference type="SUPFAM" id="SSF53098">
    <property type="entry name" value="Ribonuclease H-like"/>
    <property type="match status" value="1"/>
</dbReference>
<evidence type="ECO:0000256" key="1">
    <source>
        <dbReference type="ARBA" id="ARBA00022723"/>
    </source>
</evidence>
<feature type="compositionally biased region" description="Polar residues" evidence="6">
    <location>
        <begin position="125"/>
        <end position="136"/>
    </location>
</feature>
<evidence type="ECO:0000313" key="11">
    <source>
        <dbReference type="Proteomes" id="UP000604046"/>
    </source>
</evidence>
<feature type="compositionally biased region" description="Low complexity" evidence="6">
    <location>
        <begin position="57"/>
        <end position="80"/>
    </location>
</feature>
<gene>
    <name evidence="10" type="ORF">SNAT2548_LOCUS35180</name>
</gene>
<evidence type="ECO:0000256" key="6">
    <source>
        <dbReference type="SAM" id="MobiDB-lite"/>
    </source>
</evidence>
<evidence type="ECO:0000259" key="7">
    <source>
        <dbReference type="PROSITE" id="PS50103"/>
    </source>
</evidence>
<dbReference type="GO" id="GO:0015074">
    <property type="term" value="P:DNA integration"/>
    <property type="evidence" value="ECO:0007669"/>
    <property type="project" value="InterPro"/>
</dbReference>
<feature type="region of interest" description="Disordered" evidence="6">
    <location>
        <begin position="505"/>
        <end position="536"/>
    </location>
</feature>
<keyword evidence="11" id="KW-1185">Reference proteome</keyword>
<reference evidence="10" key="1">
    <citation type="submission" date="2021-02" db="EMBL/GenBank/DDBJ databases">
        <authorList>
            <person name="Dougan E. K."/>
            <person name="Rhodes N."/>
            <person name="Thang M."/>
            <person name="Chan C."/>
        </authorList>
    </citation>
    <scope>NUCLEOTIDE SEQUENCE</scope>
</reference>
<evidence type="ECO:0000256" key="2">
    <source>
        <dbReference type="ARBA" id="ARBA00022771"/>
    </source>
</evidence>
<protein>
    <recommendedName>
        <fullName evidence="12">Retrovirus-related Pol polyprotein from transposon TNT 1-94</fullName>
    </recommendedName>
</protein>
<feature type="coiled-coil region" evidence="5">
    <location>
        <begin position="218"/>
        <end position="259"/>
    </location>
</feature>
<organism evidence="10 11">
    <name type="scientific">Symbiodinium natans</name>
    <dbReference type="NCBI Taxonomy" id="878477"/>
    <lineage>
        <taxon>Eukaryota</taxon>
        <taxon>Sar</taxon>
        <taxon>Alveolata</taxon>
        <taxon>Dinophyceae</taxon>
        <taxon>Suessiales</taxon>
        <taxon>Symbiodiniaceae</taxon>
        <taxon>Symbiodinium</taxon>
    </lineage>
</organism>
<dbReference type="CDD" id="cd09272">
    <property type="entry name" value="RNase_HI_RT_Ty1"/>
    <property type="match status" value="1"/>
</dbReference>
<accession>A0A812VF34</accession>
<dbReference type="PANTHER" id="PTHR11439">
    <property type="entry name" value="GAG-POL-RELATED RETROTRANSPOSON"/>
    <property type="match status" value="1"/>
</dbReference>
<evidence type="ECO:0000313" key="10">
    <source>
        <dbReference type="EMBL" id="CAE7618986.1"/>
    </source>
</evidence>
<dbReference type="InterPro" id="IPR012337">
    <property type="entry name" value="RNaseH-like_sf"/>
</dbReference>
<feature type="region of interest" description="Disordered" evidence="6">
    <location>
        <begin position="173"/>
        <end position="215"/>
    </location>
</feature>
<dbReference type="PROSITE" id="PS50158">
    <property type="entry name" value="ZF_CCHC"/>
    <property type="match status" value="1"/>
</dbReference>
<feature type="region of interest" description="Disordered" evidence="6">
    <location>
        <begin position="2418"/>
        <end position="2529"/>
    </location>
</feature>
<evidence type="ECO:0000256" key="4">
    <source>
        <dbReference type="PROSITE-ProRule" id="PRU00723"/>
    </source>
</evidence>
<dbReference type="GO" id="GO:0003676">
    <property type="term" value="F:nucleic acid binding"/>
    <property type="evidence" value="ECO:0007669"/>
    <property type="project" value="InterPro"/>
</dbReference>
<dbReference type="InterPro" id="IPR001878">
    <property type="entry name" value="Znf_CCHC"/>
</dbReference>
<name>A0A812VF34_9DINO</name>
<evidence type="ECO:0000256" key="5">
    <source>
        <dbReference type="SAM" id="Coils"/>
    </source>
</evidence>
<dbReference type="PROSITE" id="PS50994">
    <property type="entry name" value="INTEGRASE"/>
    <property type="match status" value="1"/>
</dbReference>
<feature type="region of interest" description="Disordered" evidence="6">
    <location>
        <begin position="652"/>
        <end position="675"/>
    </location>
</feature>
<keyword evidence="5" id="KW-0175">Coiled coil</keyword>
<evidence type="ECO:0000256" key="3">
    <source>
        <dbReference type="ARBA" id="ARBA00022833"/>
    </source>
</evidence>
<comment type="caution">
    <text evidence="10">The sequence shown here is derived from an EMBL/GenBank/DDBJ whole genome shotgun (WGS) entry which is preliminary data.</text>
</comment>
<dbReference type="Gene3D" id="3.30.420.10">
    <property type="entry name" value="Ribonuclease H-like superfamily/Ribonuclease H"/>
    <property type="match status" value="1"/>
</dbReference>
<feature type="region of interest" description="Disordered" evidence="6">
    <location>
        <begin position="584"/>
        <end position="638"/>
    </location>
</feature>
<dbReference type="InterPro" id="IPR041367">
    <property type="entry name" value="Znf-CCCH_4"/>
</dbReference>
<feature type="compositionally biased region" description="Basic and acidic residues" evidence="6">
    <location>
        <begin position="1254"/>
        <end position="1274"/>
    </location>
</feature>
<feature type="compositionally biased region" description="Polar residues" evidence="6">
    <location>
        <begin position="2492"/>
        <end position="2522"/>
    </location>
</feature>
<sequence length="2624" mass="286799">MADSDVGTVVGLPEDPMQREVMVAQAQAAGAAPNTEHPTMNGVGATRARSGVTNLLAEESSTSATEETVSFAGREGAPPTEGGPGGTVVRETASQHSQAGPERLGTNYDCGGAGPAEPTARREQVTATGYSTPRSTRLLQNGGQHWVAGLEMPSWVTRLGSYLSLGPQNEFFPSPLGGSQGSQRSLPGGPTFTLRPPSRPPTSPETPSSSSLPQEAIQAEVQRQLGQVLQKLQEAERRNERLEQELAAERGQAMAMKGLYGISPTEPSRPSDQVPLNQVANRIKSHQALQVISGVSGIRGPVVEMLAKGIKQLQELQAQNLSKTTSTTASQEVVKPGTVALSPLPEYRASDGAGSSALQLQDWMEVATTVLADVSENSGTWWSAVMELVNGTYARWLAATPLERLQITPEGAEALCTGRWTRVNARTASMLLSAMGEELRGEMISQRITQSSPRMVFRLFVLFQPGGSAERTSLRLDAQPSLSQVQDYQKHLQAELETILASSGTTSTGLAATSSPKVRALDTSGSPKNKEKEKGGTEMCRYFIKPSGCRRGSRCTFSHNMATLDKETRARKCLQCGSESHRQKDCQVNVKPGAKTKPSPTSSTSTTTRSAGSAGQGQATPTVAAVAPTEPNEPVQGTPWTFETLMQAAQQVIQSQGQPATGGPDGGKSPEKTPSSMKVLAVKDIRVCSLQSSSSALLDSGATHSLRTAGSWDEWQKAEEVEVQLAGNHALKMKITTLEECILEDPNGEVIHLSTNSGCPQLCEAEALALIARLEERKRERLENETLATEDRIAKVASYMDRSWFEHLLNYTSTNNKEAGLRALRDVPFLREVPGECINGLIPPGEPKGGWETMKKVTYLTRAQRRTLLTDKKWIVHLFAGEEGHMEFYKFHDGDTVVLEVDIRQSRGHNLLGDSPTWEMLLWGARMGKIDMICGGPPGRDGLAFCPKEPDATTLKPLSLISRMLWLYVVAATGRMTMAKGALRHKEVGFVIEHPGPTTSSPPQPRDQRSFLWETNMWKEFKGKTGMFEVAFEQGGTGASSRMSTVLGTNVPYLRGLEGIKSDDNLKDHPEGADRSRWSPGLVRALTIAFHMWSRSPRVYAMSPERWKAHVDASHLPYHRDCSTCVMARGTGRRHARVHHPDSYVLTSDLSGPLKPGLDAAVKGTPACNIRYLLVAKYLFPKEFVRAYTKREPPSEEGMVEQSQPEPGEAGLQLEEEDDQLLADDEADYEPSIDDEDHNEEGGEQLVDLIEPLDNKDGEASNEREEELATHDSEGGGPKGHAAMREIAVMIGIPNNKTATIKGALQDVILYLGAHGLPVLRFHSDRGEYYSAAFKSWLREQGIRGTWAEPGIPQTNGHAEATVKWIKNRIRTMLVASELPVRLWPAAAETAAAEQRPAVLGRKSSLLAPFGTTVHVKKRPYTALGPRRSGDTFDPRWMKGRYAGLSGLLDRGHLVYLPADENKAEGFFHTFHVRPNLVDPGGPTATLEADEVVKSATRLSEKTKLADVVPRVAVLERVKPGAIEEEAQQVLEINEEDEDMKFVERWFRDGPLPNFKAGAYRHGGVVGVMNTTSQYPHLVQVLTRILQRSMPEATFTAVLVSTNTLKEFHQDVNNDATTKNFLVPVVCPSKGGGVWVQLQPGDVVQGELSQRPNAKGELVFGNLHPLVKGKCISFSPRRSHEVMEWTGDRVVIIGYTPHCHGHMDYPMIKTLESLGFQPPLSQLPEYYIPTPEIAKIDLNHPTEVTTEKDDEQVEPMVNASDWEMFLEVEGGEASLGGGGGDLFGSTGPTICKAEVGYTPDIEELLASLKAPLDVVHNVDPQEVLRSLEKWLPAIQKEVKSVEHAIERLRRGTAARAGWLQRKGVQRLPTKFVYTVKPNDKADLNDPSTWFKRKARLVVCGNMAVNSNPDLFTESAPAEAVRAALTLTCKNQWSVGILDVVTAFLKRSMGRSTRDPVVVVQPPKLLERLRIIEEFELWGLIKEIMAVIVIYVDDFMICGSRETIMKLAQGIQRLWETTELQTISPQQPVRFLGMEICLRGGGEEPMSFGITQEAYIRELLRTRKVAATQLDRVPLSKDSASFSVLDNDIPPNDFDVHLAQQLTGELLWVSQRSRPELSFVTSLMSALTTKAPSRVITIGMKALGYLQRTQARQLTIGYDRSGLALFCDAAYAPESGRSHSGWAVFWAGSAIVWRSGRQSVISLSTAESELISMLDGAVATLGVEALLQDIGVEVSARTIYTDSTSALAISSGSGGWRTRHLRIKAGWLQEQLDAGIIMVKHCAGRIQLADLLTKALAAQRINDLLSLWGVTDGSSTSRTETSSSSGGAAKVLLALVCCLLIVGAKAEEEALGVQSRLSVDWDLVGWLLLFLAVAGVVAIWEAMKWVTTEVWDWTPGSGTRKLRKLQRLEVATRRAIEAEIRRRAKEESDDATPSTRPTTSSTRPATSSTQPATSSTQPATSSTRPATSSTQPTTLSTLNDKLRIQAPAPMNPTGMSTTPRPTRDSQQPSHLQRSPATSTTSYGDWNEGEFPSDRTRVCVDVIMLMVVEEIKTGLREKNFFAYWHEGSFGGEVGDPHRGGSVPSEGIAHHETAEVCPLHLARKELGFQGSSEMGRYLYKGTSFQMD</sequence>
<feature type="region of interest" description="Disordered" evidence="6">
    <location>
        <begin position="57"/>
        <end position="136"/>
    </location>
</feature>
<feature type="coiled-coil region" evidence="5">
    <location>
        <begin position="765"/>
        <end position="792"/>
    </location>
</feature>
<feature type="zinc finger region" description="C3H1-type" evidence="4">
    <location>
        <begin position="534"/>
        <end position="562"/>
    </location>
</feature>
<dbReference type="InterPro" id="IPR036397">
    <property type="entry name" value="RNaseH_sf"/>
</dbReference>
<keyword evidence="3 4" id="KW-0862">Zinc</keyword>
<feature type="compositionally biased region" description="Low complexity" evidence="6">
    <location>
        <begin position="2430"/>
        <end position="2477"/>
    </location>
</feature>
<dbReference type="Pfam" id="PF18044">
    <property type="entry name" value="zf-CCCH_4"/>
    <property type="match status" value="1"/>
</dbReference>
<dbReference type="GO" id="GO:0008270">
    <property type="term" value="F:zinc ion binding"/>
    <property type="evidence" value="ECO:0007669"/>
    <property type="project" value="UniProtKB-KW"/>
</dbReference>
<dbReference type="PANTHER" id="PTHR11439:SF463">
    <property type="entry name" value="REVERSE TRANSCRIPTASE TY1_COPIA-TYPE DOMAIN-CONTAINING PROTEIN"/>
    <property type="match status" value="1"/>
</dbReference>
<dbReference type="InterPro" id="IPR001584">
    <property type="entry name" value="Integrase_cat-core"/>
</dbReference>
<proteinExistence type="predicted"/>
<keyword evidence="2 4" id="KW-0863">Zinc-finger</keyword>
<evidence type="ECO:0000259" key="8">
    <source>
        <dbReference type="PROSITE" id="PS50158"/>
    </source>
</evidence>
<feature type="compositionally biased region" description="Low complexity" evidence="6">
    <location>
        <begin position="505"/>
        <end position="515"/>
    </location>
</feature>
<dbReference type="SUPFAM" id="SSF90229">
    <property type="entry name" value="CCCH zinc finger"/>
    <property type="match status" value="1"/>
</dbReference>
<feature type="domain" description="C3H1-type" evidence="7">
    <location>
        <begin position="534"/>
        <end position="562"/>
    </location>
</feature>
<dbReference type="Proteomes" id="UP000604046">
    <property type="component" value="Unassembled WGS sequence"/>
</dbReference>
<feature type="region of interest" description="Disordered" evidence="6">
    <location>
        <begin position="1254"/>
        <end position="1279"/>
    </location>
</feature>
<dbReference type="EMBL" id="CAJNDS010002850">
    <property type="protein sequence ID" value="CAE7618986.1"/>
    <property type="molecule type" value="Genomic_DNA"/>
</dbReference>
<dbReference type="InterPro" id="IPR036855">
    <property type="entry name" value="Znf_CCCH_sf"/>
</dbReference>
<feature type="domain" description="Integrase catalytic" evidence="9">
    <location>
        <begin position="1322"/>
        <end position="1417"/>
    </location>
</feature>
<evidence type="ECO:0000259" key="9">
    <source>
        <dbReference type="PROSITE" id="PS50994"/>
    </source>
</evidence>
<feature type="domain" description="CCHC-type" evidence="8">
    <location>
        <begin position="571"/>
        <end position="586"/>
    </location>
</feature>